<evidence type="ECO:0000313" key="8">
    <source>
        <dbReference type="Proteomes" id="UP001157133"/>
    </source>
</evidence>
<reference evidence="7 8" key="1">
    <citation type="submission" date="2023-03" db="EMBL/GenBank/DDBJ databases">
        <title>Draft genome sequence of Thalassotalea eurytherma JCM 18482T.</title>
        <authorList>
            <person name="Sawabe T."/>
        </authorList>
    </citation>
    <scope>NUCLEOTIDE SEQUENCE [LARGE SCALE GENOMIC DNA]</scope>
    <source>
        <strain evidence="7 8">JCM 18482</strain>
    </source>
</reference>
<dbReference type="PANTHER" id="PTHR30250:SF11">
    <property type="entry name" value="O-ANTIGEN TRANSPORTER-RELATED"/>
    <property type="match status" value="1"/>
</dbReference>
<feature type="transmembrane region" description="Helical" evidence="6">
    <location>
        <begin position="434"/>
        <end position="452"/>
    </location>
</feature>
<dbReference type="RefSeq" id="WP_284207362.1">
    <property type="nucleotide sequence ID" value="NZ_BSSU01000007.1"/>
</dbReference>
<comment type="caution">
    <text evidence="7">The sequence shown here is derived from an EMBL/GenBank/DDBJ whole genome shotgun (WGS) entry which is preliminary data.</text>
</comment>
<evidence type="ECO:0000256" key="6">
    <source>
        <dbReference type="SAM" id="Phobius"/>
    </source>
</evidence>
<dbReference type="Proteomes" id="UP001157133">
    <property type="component" value="Unassembled WGS sequence"/>
</dbReference>
<feature type="transmembrane region" description="Helical" evidence="6">
    <location>
        <begin position="164"/>
        <end position="181"/>
    </location>
</feature>
<feature type="transmembrane region" description="Helical" evidence="6">
    <location>
        <begin position="187"/>
        <end position="207"/>
    </location>
</feature>
<feature type="transmembrane region" description="Helical" evidence="6">
    <location>
        <begin position="464"/>
        <end position="487"/>
    </location>
</feature>
<keyword evidence="3 6" id="KW-0812">Transmembrane</keyword>
<sequence>MEAAKQRKFGVLLGYVSIAIRNILGLLLIPFIIHYVGVEQYGVYSLVSSIILYLIILEMGLANTAIRFLSKYQATKDISAQSRFIGLMLIIYSGVTIVAMAVGGVFYFQLPAMFSASFSANEILLLQQTFLILMVNIAMTLMSNTFTGVITAKERFVFEKGSQVILFLLRCAFVVFALWMGGDIIDIVVIDTCINALQLLMRLYYVFINLKIKISFSSIDKTLVKEVFGYTMFIGLNVIVNQINWRVDNFIIGLMVSSAAVAIYNIGNQLVLSFIAFASAISNVFTPKIVKMVTLNASAEDITSELIRIARMQMIVLGFVLSAFIVFGPLFINLFVGPDFKQAYFVALLPMFPFIFVLAQSSTNAVLQAMNKHKVRSLMLLATAILNIFISISLVDQYGLVGAAFGTMIALILGELVAVGIYLSRVIGLEMSRFYSQGLGFIVPVMLASIGFGTYIESEFSRSWFGLSSGVFTMLVVYSLLTFYIACNAAERHFIKSLISREKA</sequence>
<dbReference type="InterPro" id="IPR050833">
    <property type="entry name" value="Poly_Biosynth_Transport"/>
</dbReference>
<dbReference type="Pfam" id="PF01943">
    <property type="entry name" value="Polysacc_synt"/>
    <property type="match status" value="1"/>
</dbReference>
<feature type="transmembrane region" description="Helical" evidence="6">
    <location>
        <begin position="378"/>
        <end position="395"/>
    </location>
</feature>
<protein>
    <submittedName>
        <fullName evidence="7">Teichoic acid transporter</fullName>
    </submittedName>
</protein>
<evidence type="ECO:0000256" key="4">
    <source>
        <dbReference type="ARBA" id="ARBA00022989"/>
    </source>
</evidence>
<feature type="transmembrane region" description="Helical" evidence="6">
    <location>
        <begin position="41"/>
        <end position="63"/>
    </location>
</feature>
<evidence type="ECO:0000313" key="7">
    <source>
        <dbReference type="EMBL" id="GLX82013.1"/>
    </source>
</evidence>
<feature type="transmembrane region" description="Helical" evidence="6">
    <location>
        <begin position="314"/>
        <end position="336"/>
    </location>
</feature>
<evidence type="ECO:0000256" key="1">
    <source>
        <dbReference type="ARBA" id="ARBA00004651"/>
    </source>
</evidence>
<dbReference type="PANTHER" id="PTHR30250">
    <property type="entry name" value="PST FAMILY PREDICTED COLANIC ACID TRANSPORTER"/>
    <property type="match status" value="1"/>
</dbReference>
<dbReference type="EMBL" id="BSSU01000007">
    <property type="protein sequence ID" value="GLX82013.1"/>
    <property type="molecule type" value="Genomic_DNA"/>
</dbReference>
<evidence type="ECO:0000256" key="5">
    <source>
        <dbReference type="ARBA" id="ARBA00023136"/>
    </source>
</evidence>
<feature type="transmembrane region" description="Helical" evidence="6">
    <location>
        <begin position="12"/>
        <end position="35"/>
    </location>
</feature>
<accession>A0ABQ6H1D8</accession>
<evidence type="ECO:0000256" key="3">
    <source>
        <dbReference type="ARBA" id="ARBA00022692"/>
    </source>
</evidence>
<proteinExistence type="predicted"/>
<comment type="subcellular location">
    <subcellularLocation>
        <location evidence="1">Cell membrane</location>
        <topology evidence="1">Multi-pass membrane protein</topology>
    </subcellularLocation>
</comment>
<gene>
    <name evidence="7" type="ORF">theurythT_14650</name>
</gene>
<feature type="transmembrane region" description="Helical" evidence="6">
    <location>
        <begin position="251"/>
        <end position="281"/>
    </location>
</feature>
<keyword evidence="8" id="KW-1185">Reference proteome</keyword>
<organism evidence="7 8">
    <name type="scientific">Thalassotalea eurytherma</name>
    <dbReference type="NCBI Taxonomy" id="1144278"/>
    <lineage>
        <taxon>Bacteria</taxon>
        <taxon>Pseudomonadati</taxon>
        <taxon>Pseudomonadota</taxon>
        <taxon>Gammaproteobacteria</taxon>
        <taxon>Alteromonadales</taxon>
        <taxon>Colwelliaceae</taxon>
        <taxon>Thalassotalea</taxon>
    </lineage>
</organism>
<feature type="transmembrane region" description="Helical" evidence="6">
    <location>
        <begin position="130"/>
        <end position="152"/>
    </location>
</feature>
<feature type="transmembrane region" description="Helical" evidence="6">
    <location>
        <begin position="342"/>
        <end position="366"/>
    </location>
</feature>
<feature type="transmembrane region" description="Helical" evidence="6">
    <location>
        <begin position="227"/>
        <end position="245"/>
    </location>
</feature>
<dbReference type="InterPro" id="IPR002797">
    <property type="entry name" value="Polysacc_synth"/>
</dbReference>
<keyword evidence="2" id="KW-1003">Cell membrane</keyword>
<feature type="transmembrane region" description="Helical" evidence="6">
    <location>
        <begin position="84"/>
        <end position="110"/>
    </location>
</feature>
<evidence type="ECO:0000256" key="2">
    <source>
        <dbReference type="ARBA" id="ARBA00022475"/>
    </source>
</evidence>
<keyword evidence="4 6" id="KW-1133">Transmembrane helix</keyword>
<feature type="transmembrane region" description="Helical" evidence="6">
    <location>
        <begin position="401"/>
        <end position="422"/>
    </location>
</feature>
<name>A0ABQ6H1D8_9GAMM</name>
<keyword evidence="5 6" id="KW-0472">Membrane</keyword>